<sequence>MRATTIVQLTDTHLLAGGAKAYGAADTDAGLARAVGHIVDLDARLAGVDAVVVSGDLTDAGEPEAYGRFRELTAAIRAPIFVIPGNHDLRAPLRAAFGLAGDAAAPVDFAADVGALTLVGLDTSVPGAAHGAVSAAQVAWLDETLGGQPDRPALLFLHHPPFTTGLDFMDAIGLRDAEALEAAVRRHPRVRLVACGHVHRAMATVWAGRPAVIAPAPTHSARIDLRADAVASFDLDPGAVMVHRWRGDALVSHVSSTEPAPGPFPFYAE</sequence>
<dbReference type="RefSeq" id="WP_175478918.1">
    <property type="nucleotide sequence ID" value="NZ_FNQM01000009.1"/>
</dbReference>
<dbReference type="PANTHER" id="PTHR42988">
    <property type="entry name" value="PHOSPHOHYDROLASE"/>
    <property type="match status" value="1"/>
</dbReference>
<dbReference type="InterPro" id="IPR029052">
    <property type="entry name" value="Metallo-depent_PP-like"/>
</dbReference>
<dbReference type="AlphaFoldDB" id="A0A1H4D6V5"/>
<organism evidence="6 7">
    <name type="scientific">Rubrimonas cliftonensis</name>
    <dbReference type="NCBI Taxonomy" id="89524"/>
    <lineage>
        <taxon>Bacteria</taxon>
        <taxon>Pseudomonadati</taxon>
        <taxon>Pseudomonadota</taxon>
        <taxon>Alphaproteobacteria</taxon>
        <taxon>Rhodobacterales</taxon>
        <taxon>Paracoccaceae</taxon>
        <taxon>Rubrimonas</taxon>
    </lineage>
</organism>
<dbReference type="InterPro" id="IPR050884">
    <property type="entry name" value="CNP_phosphodiesterase-III"/>
</dbReference>
<dbReference type="InterPro" id="IPR004843">
    <property type="entry name" value="Calcineurin-like_PHP"/>
</dbReference>
<dbReference type="Proteomes" id="UP000198703">
    <property type="component" value="Unassembled WGS sequence"/>
</dbReference>
<protein>
    <submittedName>
        <fullName evidence="6">3',5'-cyclic AMP phosphodiesterase CpdA</fullName>
    </submittedName>
</protein>
<gene>
    <name evidence="6" type="ORF">SAMN05444370_10971</name>
</gene>
<accession>A0A1H4D6V5</accession>
<proteinExistence type="inferred from homology"/>
<dbReference type="GO" id="GO:0046872">
    <property type="term" value="F:metal ion binding"/>
    <property type="evidence" value="ECO:0007669"/>
    <property type="project" value="UniProtKB-KW"/>
</dbReference>
<keyword evidence="3" id="KW-0408">Iron</keyword>
<dbReference type="Pfam" id="PF00149">
    <property type="entry name" value="Metallophos"/>
    <property type="match status" value="1"/>
</dbReference>
<keyword evidence="7" id="KW-1185">Reference proteome</keyword>
<keyword evidence="2" id="KW-0378">Hydrolase</keyword>
<evidence type="ECO:0000256" key="4">
    <source>
        <dbReference type="ARBA" id="ARBA00025742"/>
    </source>
</evidence>
<dbReference type="InterPro" id="IPR026575">
    <property type="entry name" value="GpdQ/CpdA-like"/>
</dbReference>
<keyword evidence="1" id="KW-0479">Metal-binding</keyword>
<reference evidence="6 7" key="1">
    <citation type="submission" date="2016-10" db="EMBL/GenBank/DDBJ databases">
        <authorList>
            <person name="de Groot N.N."/>
        </authorList>
    </citation>
    <scope>NUCLEOTIDE SEQUENCE [LARGE SCALE GENOMIC DNA]</scope>
    <source>
        <strain evidence="6 7">DSM 15345</strain>
    </source>
</reference>
<evidence type="ECO:0000259" key="5">
    <source>
        <dbReference type="Pfam" id="PF00149"/>
    </source>
</evidence>
<dbReference type="PANTHER" id="PTHR42988:SF2">
    <property type="entry name" value="CYCLIC NUCLEOTIDE PHOSPHODIESTERASE CBUA0032-RELATED"/>
    <property type="match status" value="1"/>
</dbReference>
<dbReference type="SUPFAM" id="SSF56300">
    <property type="entry name" value="Metallo-dependent phosphatases"/>
    <property type="match status" value="1"/>
</dbReference>
<evidence type="ECO:0000313" key="7">
    <source>
        <dbReference type="Proteomes" id="UP000198703"/>
    </source>
</evidence>
<dbReference type="GO" id="GO:0004112">
    <property type="term" value="F:cyclic-nucleotide phosphodiesterase activity"/>
    <property type="evidence" value="ECO:0007669"/>
    <property type="project" value="InterPro"/>
</dbReference>
<feature type="domain" description="Calcineurin-like phosphoesterase" evidence="5">
    <location>
        <begin position="5"/>
        <end position="200"/>
    </location>
</feature>
<evidence type="ECO:0000313" key="6">
    <source>
        <dbReference type="EMBL" id="SEA68391.1"/>
    </source>
</evidence>
<dbReference type="Gene3D" id="3.60.21.10">
    <property type="match status" value="1"/>
</dbReference>
<dbReference type="STRING" id="89524.SAMN05444370_10971"/>
<name>A0A1H4D6V5_9RHOB</name>
<evidence type="ECO:0000256" key="1">
    <source>
        <dbReference type="ARBA" id="ARBA00022723"/>
    </source>
</evidence>
<dbReference type="EMBL" id="FNQM01000009">
    <property type="protein sequence ID" value="SEA68391.1"/>
    <property type="molecule type" value="Genomic_DNA"/>
</dbReference>
<evidence type="ECO:0000256" key="2">
    <source>
        <dbReference type="ARBA" id="ARBA00022801"/>
    </source>
</evidence>
<evidence type="ECO:0000256" key="3">
    <source>
        <dbReference type="ARBA" id="ARBA00023004"/>
    </source>
</evidence>
<comment type="similarity">
    <text evidence="4">Belongs to the cyclic nucleotide phosphodiesterase class-III family.</text>
</comment>
<dbReference type="CDD" id="cd07402">
    <property type="entry name" value="MPP_GpdQ"/>
    <property type="match status" value="1"/>
</dbReference>